<dbReference type="Pfam" id="PF08447">
    <property type="entry name" value="PAS_3"/>
    <property type="match status" value="1"/>
</dbReference>
<dbReference type="SMART" id="SM00086">
    <property type="entry name" value="PAC"/>
    <property type="match status" value="1"/>
</dbReference>
<dbReference type="SMART" id="SM00091">
    <property type="entry name" value="PAS"/>
    <property type="match status" value="3"/>
</dbReference>
<dbReference type="NCBIfam" id="TIGR00229">
    <property type="entry name" value="sensory_box"/>
    <property type="match status" value="1"/>
</dbReference>
<sequence length="420" mass="48608">MDFQKLFSEVPETIVVLSPDYTVLAATDAYLRVSLQTREDLIGMNFLEAFPDNPGSTVSKNEYLLRKSLDNALYGKKVDYLDVLQYDIPKPKSQGGGFEIRYWEASHTPVLDNEGNVLYIFQKTSDVTERELAKKALSESEDKFRFMAEAMPLLIHTNNYKGEANYFNQRWVNYTGKEVKELIETGWGELIHPNDLTNALERWHEAFKNGIMFQAEMRIKDKEGNYRWHLGRGMPMLDEEGKVLMWVGSSIDIHDTRQMVEELLMVNEQMSHLSDQVQEAYRKAESERKVLERLIMQAPAVFCILQGPKHLYQLVNPYYQNLFPNRELLHKTVAEALPEVVEQGFIDILDNVYQSGEAFIAEEILIKLDRKGSGELEDVYFDLIYQPLYEDDKITGIIVFGAEVTEQVSYRRKLEELGNL</sequence>
<feature type="domain" description="PAS" evidence="7">
    <location>
        <begin position="140"/>
        <end position="210"/>
    </location>
</feature>
<feature type="coiled-coil region" evidence="6">
    <location>
        <begin position="267"/>
        <end position="294"/>
    </location>
</feature>
<reference evidence="10" key="1">
    <citation type="journal article" date="2019" name="Int. J. Syst. Evol. Microbiol.">
        <title>The Global Catalogue of Microorganisms (GCM) 10K type strain sequencing project: providing services to taxonomists for standard genome sequencing and annotation.</title>
        <authorList>
            <consortium name="The Broad Institute Genomics Platform"/>
            <consortium name="The Broad Institute Genome Sequencing Center for Infectious Disease"/>
            <person name="Wu L."/>
            <person name="Ma J."/>
        </authorList>
    </citation>
    <scope>NUCLEOTIDE SEQUENCE [LARGE SCALE GENOMIC DNA]</scope>
    <source>
        <strain evidence="10">JCM 16545</strain>
    </source>
</reference>
<evidence type="ECO:0000259" key="7">
    <source>
        <dbReference type="PROSITE" id="PS50112"/>
    </source>
</evidence>
<dbReference type="InterPro" id="IPR000700">
    <property type="entry name" value="PAS-assoc_C"/>
</dbReference>
<keyword evidence="5" id="KW-0418">Kinase</keyword>
<keyword evidence="3" id="KW-0597">Phosphoprotein</keyword>
<dbReference type="EMBL" id="JBHUHV010000053">
    <property type="protein sequence ID" value="MFD2068467.1"/>
    <property type="molecule type" value="Genomic_DNA"/>
</dbReference>
<dbReference type="Proteomes" id="UP001597369">
    <property type="component" value="Unassembled WGS sequence"/>
</dbReference>
<evidence type="ECO:0000259" key="8">
    <source>
        <dbReference type="PROSITE" id="PS50113"/>
    </source>
</evidence>
<dbReference type="InterPro" id="IPR052162">
    <property type="entry name" value="Sensor_kinase/Photoreceptor"/>
</dbReference>
<evidence type="ECO:0000313" key="10">
    <source>
        <dbReference type="Proteomes" id="UP001597369"/>
    </source>
</evidence>
<dbReference type="SUPFAM" id="SSF55785">
    <property type="entry name" value="PYP-like sensor domain (PAS domain)"/>
    <property type="match status" value="3"/>
</dbReference>
<keyword evidence="6" id="KW-0175">Coiled coil</keyword>
<dbReference type="PANTHER" id="PTHR43304:SF1">
    <property type="entry name" value="PAC DOMAIN-CONTAINING PROTEIN"/>
    <property type="match status" value="1"/>
</dbReference>
<proteinExistence type="predicted"/>
<comment type="caution">
    <text evidence="9">The sequence shown here is derived from an EMBL/GenBank/DDBJ whole genome shotgun (WGS) entry which is preliminary data.</text>
</comment>
<dbReference type="PROSITE" id="PS50113">
    <property type="entry name" value="PAC"/>
    <property type="match status" value="2"/>
</dbReference>
<evidence type="ECO:0000313" key="9">
    <source>
        <dbReference type="EMBL" id="MFD2068467.1"/>
    </source>
</evidence>
<evidence type="ECO:0000256" key="2">
    <source>
        <dbReference type="ARBA" id="ARBA00012438"/>
    </source>
</evidence>
<accession>A0ABW4X1L0</accession>
<dbReference type="InterPro" id="IPR000014">
    <property type="entry name" value="PAS"/>
</dbReference>
<organism evidence="9 10">
    <name type="scientific">Pontibacter silvestris</name>
    <dbReference type="NCBI Taxonomy" id="2305183"/>
    <lineage>
        <taxon>Bacteria</taxon>
        <taxon>Pseudomonadati</taxon>
        <taxon>Bacteroidota</taxon>
        <taxon>Cytophagia</taxon>
        <taxon>Cytophagales</taxon>
        <taxon>Hymenobacteraceae</taxon>
        <taxon>Pontibacter</taxon>
    </lineage>
</organism>
<dbReference type="PANTHER" id="PTHR43304">
    <property type="entry name" value="PHYTOCHROME-LIKE PROTEIN CPH1"/>
    <property type="match status" value="1"/>
</dbReference>
<dbReference type="EC" id="2.7.13.3" evidence="2"/>
<keyword evidence="4" id="KW-0808">Transferase</keyword>
<protein>
    <recommendedName>
        <fullName evidence="2">histidine kinase</fullName>
        <ecNumber evidence="2">2.7.13.3</ecNumber>
    </recommendedName>
</protein>
<evidence type="ECO:0000256" key="6">
    <source>
        <dbReference type="SAM" id="Coils"/>
    </source>
</evidence>
<dbReference type="InterPro" id="IPR001610">
    <property type="entry name" value="PAC"/>
</dbReference>
<gene>
    <name evidence="9" type="ORF">ACFSKU_16370</name>
</gene>
<comment type="catalytic activity">
    <reaction evidence="1">
        <text>ATP + protein L-histidine = ADP + protein N-phospho-L-histidine.</text>
        <dbReference type="EC" id="2.7.13.3"/>
    </reaction>
</comment>
<dbReference type="Pfam" id="PF08448">
    <property type="entry name" value="PAS_4"/>
    <property type="match status" value="1"/>
</dbReference>
<evidence type="ECO:0000256" key="3">
    <source>
        <dbReference type="ARBA" id="ARBA00022553"/>
    </source>
</evidence>
<dbReference type="InterPro" id="IPR035965">
    <property type="entry name" value="PAS-like_dom_sf"/>
</dbReference>
<dbReference type="RefSeq" id="WP_229959537.1">
    <property type="nucleotide sequence ID" value="NZ_JAJJWI010000005.1"/>
</dbReference>
<evidence type="ECO:0000256" key="4">
    <source>
        <dbReference type="ARBA" id="ARBA00022679"/>
    </source>
</evidence>
<dbReference type="Gene3D" id="3.30.450.20">
    <property type="entry name" value="PAS domain"/>
    <property type="match status" value="3"/>
</dbReference>
<feature type="domain" description="PAC" evidence="8">
    <location>
        <begin position="82"/>
        <end position="139"/>
    </location>
</feature>
<name>A0ABW4X1L0_9BACT</name>
<evidence type="ECO:0000256" key="1">
    <source>
        <dbReference type="ARBA" id="ARBA00000085"/>
    </source>
</evidence>
<keyword evidence="10" id="KW-1185">Reference proteome</keyword>
<evidence type="ECO:0000256" key="5">
    <source>
        <dbReference type="ARBA" id="ARBA00022777"/>
    </source>
</evidence>
<dbReference type="InterPro" id="IPR013655">
    <property type="entry name" value="PAS_fold_3"/>
</dbReference>
<dbReference type="CDD" id="cd00130">
    <property type="entry name" value="PAS"/>
    <property type="match status" value="1"/>
</dbReference>
<dbReference type="PROSITE" id="PS50112">
    <property type="entry name" value="PAS"/>
    <property type="match status" value="1"/>
</dbReference>
<feature type="domain" description="PAC" evidence="8">
    <location>
        <begin position="213"/>
        <end position="265"/>
    </location>
</feature>
<dbReference type="InterPro" id="IPR013656">
    <property type="entry name" value="PAS_4"/>
</dbReference>